<dbReference type="AlphaFoldDB" id="A0A521FG26"/>
<gene>
    <name evidence="1" type="ORF">SAMN06265173_12941</name>
</gene>
<dbReference type="RefSeq" id="WP_185959059.1">
    <property type="nucleotide sequence ID" value="NZ_FXTO01000029.1"/>
</dbReference>
<sequence>MPKSRVTKAEITRAIEATKSCGLPVSGVEIEADGTIRVLTSVADKAVHPSDSRIPKQW</sequence>
<reference evidence="1 2" key="1">
    <citation type="submission" date="2017-05" db="EMBL/GenBank/DDBJ databases">
        <authorList>
            <person name="Varghese N."/>
            <person name="Submissions S."/>
        </authorList>
    </citation>
    <scope>NUCLEOTIDE SEQUENCE [LARGE SCALE GENOMIC DNA]</scope>
    <source>
        <strain evidence="1 2">DSM 29506</strain>
    </source>
</reference>
<name>A0A521FG26_9RHOB</name>
<protein>
    <submittedName>
        <fullName evidence="1">Uncharacterized protein</fullName>
    </submittedName>
</protein>
<keyword evidence="2" id="KW-1185">Reference proteome</keyword>
<proteinExistence type="predicted"/>
<evidence type="ECO:0000313" key="2">
    <source>
        <dbReference type="Proteomes" id="UP000316030"/>
    </source>
</evidence>
<dbReference type="Proteomes" id="UP000316030">
    <property type="component" value="Unassembled WGS sequence"/>
</dbReference>
<dbReference type="EMBL" id="FXTO01000029">
    <property type="protein sequence ID" value="SMO95143.1"/>
    <property type="molecule type" value="Genomic_DNA"/>
</dbReference>
<evidence type="ECO:0000313" key="1">
    <source>
        <dbReference type="EMBL" id="SMO95143.1"/>
    </source>
</evidence>
<organism evidence="1 2">
    <name type="scientific">Thalassovita litoralis</name>
    <dbReference type="NCBI Taxonomy" id="1010611"/>
    <lineage>
        <taxon>Bacteria</taxon>
        <taxon>Pseudomonadati</taxon>
        <taxon>Pseudomonadota</taxon>
        <taxon>Alphaproteobacteria</taxon>
        <taxon>Rhodobacterales</taxon>
        <taxon>Roseobacteraceae</taxon>
        <taxon>Thalassovita</taxon>
    </lineage>
</organism>
<accession>A0A521FG26</accession>